<accession>A0A8H8A0Y1</accession>
<dbReference type="EMBL" id="JAEFCI010001309">
    <property type="protein sequence ID" value="KAG5462994.1"/>
    <property type="molecule type" value="Genomic_DNA"/>
</dbReference>
<protein>
    <submittedName>
        <fullName evidence="2">Uncharacterized protein</fullName>
    </submittedName>
</protein>
<feature type="compositionally biased region" description="Basic residues" evidence="1">
    <location>
        <begin position="71"/>
        <end position="85"/>
    </location>
</feature>
<comment type="caution">
    <text evidence="2">The sequence shown here is derived from an EMBL/GenBank/DDBJ whole genome shotgun (WGS) entry which is preliminary data.</text>
</comment>
<proteinExistence type="predicted"/>
<keyword evidence="3" id="KW-1185">Reference proteome</keyword>
<feature type="region of interest" description="Disordered" evidence="1">
    <location>
        <begin position="62"/>
        <end position="107"/>
    </location>
</feature>
<sequence length="152" mass="16067">MLVTTAQGLPSQMLATSAQQLPWYLRNAAAIKLATVAATQASVPASFEPKLGAAASSITATVAPETLGASSKKKKTNTRRRRVPRRPTSPVPREPPPAGRAQGDGHKRNTAFSVCRERCNAAVNVSLGKLARLRPFPHRAVGDKDGINAHIG</sequence>
<evidence type="ECO:0000256" key="1">
    <source>
        <dbReference type="SAM" id="MobiDB-lite"/>
    </source>
</evidence>
<name>A0A8H8A0Y1_9FUNG</name>
<feature type="compositionally biased region" description="Pro residues" evidence="1">
    <location>
        <begin position="87"/>
        <end position="98"/>
    </location>
</feature>
<dbReference type="Proteomes" id="UP000673691">
    <property type="component" value="Unassembled WGS sequence"/>
</dbReference>
<evidence type="ECO:0000313" key="2">
    <source>
        <dbReference type="EMBL" id="KAG5462994.1"/>
    </source>
</evidence>
<evidence type="ECO:0000313" key="3">
    <source>
        <dbReference type="Proteomes" id="UP000673691"/>
    </source>
</evidence>
<gene>
    <name evidence="2" type="ORF">BJ554DRAFT_2486</name>
</gene>
<organism evidence="2 3">
    <name type="scientific">Olpidium bornovanus</name>
    <dbReference type="NCBI Taxonomy" id="278681"/>
    <lineage>
        <taxon>Eukaryota</taxon>
        <taxon>Fungi</taxon>
        <taxon>Fungi incertae sedis</taxon>
        <taxon>Olpidiomycota</taxon>
        <taxon>Olpidiomycotina</taxon>
        <taxon>Olpidiomycetes</taxon>
        <taxon>Olpidiales</taxon>
        <taxon>Olpidiaceae</taxon>
        <taxon>Olpidium</taxon>
    </lineage>
</organism>
<dbReference type="AlphaFoldDB" id="A0A8H8A0Y1"/>
<reference evidence="2 3" key="1">
    <citation type="journal article" name="Sci. Rep.">
        <title>Genome-scale phylogenetic analyses confirm Olpidium as the closest living zoosporic fungus to the non-flagellated, terrestrial fungi.</title>
        <authorList>
            <person name="Chang Y."/>
            <person name="Rochon D."/>
            <person name="Sekimoto S."/>
            <person name="Wang Y."/>
            <person name="Chovatia M."/>
            <person name="Sandor L."/>
            <person name="Salamov A."/>
            <person name="Grigoriev I.V."/>
            <person name="Stajich J.E."/>
            <person name="Spatafora J.W."/>
        </authorList>
    </citation>
    <scope>NUCLEOTIDE SEQUENCE [LARGE SCALE GENOMIC DNA]</scope>
    <source>
        <strain evidence="2">S191</strain>
    </source>
</reference>